<evidence type="ECO:0000256" key="5">
    <source>
        <dbReference type="PROSITE-ProRule" id="PRU00176"/>
    </source>
</evidence>
<organism evidence="7 8">
    <name type="scientific">Meloidogyne graminicola</name>
    <dbReference type="NCBI Taxonomy" id="189291"/>
    <lineage>
        <taxon>Eukaryota</taxon>
        <taxon>Metazoa</taxon>
        <taxon>Ecdysozoa</taxon>
        <taxon>Nematoda</taxon>
        <taxon>Chromadorea</taxon>
        <taxon>Rhabditida</taxon>
        <taxon>Tylenchina</taxon>
        <taxon>Tylenchomorpha</taxon>
        <taxon>Tylenchoidea</taxon>
        <taxon>Meloidogynidae</taxon>
        <taxon>Meloidogyninae</taxon>
        <taxon>Meloidogyne</taxon>
    </lineage>
</organism>
<evidence type="ECO:0000313" key="7">
    <source>
        <dbReference type="EMBL" id="KAF7635588.1"/>
    </source>
</evidence>
<protein>
    <recommendedName>
        <fullName evidence="6">RRM domain-containing protein</fullName>
    </recommendedName>
</protein>
<comment type="caution">
    <text evidence="7">The sequence shown here is derived from an EMBL/GenBank/DDBJ whole genome shotgun (WGS) entry which is preliminary data.</text>
</comment>
<dbReference type="Proteomes" id="UP000605970">
    <property type="component" value="Unassembled WGS sequence"/>
</dbReference>
<feature type="domain" description="RRM" evidence="6">
    <location>
        <begin position="165"/>
        <end position="279"/>
    </location>
</feature>
<dbReference type="GO" id="GO:0003729">
    <property type="term" value="F:mRNA binding"/>
    <property type="evidence" value="ECO:0007669"/>
    <property type="project" value="TreeGrafter"/>
</dbReference>
<dbReference type="PROSITE" id="PS50102">
    <property type="entry name" value="RRM"/>
    <property type="match status" value="2"/>
</dbReference>
<evidence type="ECO:0000256" key="3">
    <source>
        <dbReference type="ARBA" id="ARBA00022884"/>
    </source>
</evidence>
<dbReference type="PANTHER" id="PTHR48039">
    <property type="entry name" value="RNA-BINDING MOTIF PROTEIN 14B"/>
    <property type="match status" value="1"/>
</dbReference>
<sequence length="298" mass="33972">MLVKGDVAISEGRVVFLRNLPINSTDEGLKEWLSKNNIAPFSLAILCRSKLTNYPTGAAFVHLEEKATADLFLEKIDSPQGMLFDGRRLIGYRAVDRKSANDFKRSQNEEKPKDKRNLYLLRASLIRKGTPQEKGMSDDDAKLREKLARLSKKRLENMVTFVSPTRLAVHNIPFSFTDEQLRHLCRAAAGVSDQSILECRIMRQVKGDNAKGKPILGRSCGYGFVAFKEHTAALQCLKQMNNNPHMFTNERRPIVEFSIENLNALRIKERRLQMSRGEIVDNAKNSLKRTTNQRRNLK</sequence>
<evidence type="ECO:0000259" key="6">
    <source>
        <dbReference type="PROSITE" id="PS50102"/>
    </source>
</evidence>
<keyword evidence="3 5" id="KW-0694">RNA-binding</keyword>
<accession>A0A8S9ZPR3</accession>
<name>A0A8S9ZPR3_9BILA</name>
<dbReference type="EMBL" id="JABEBT010000040">
    <property type="protein sequence ID" value="KAF7635588.1"/>
    <property type="molecule type" value="Genomic_DNA"/>
</dbReference>
<dbReference type="InterPro" id="IPR012677">
    <property type="entry name" value="Nucleotide-bd_a/b_plait_sf"/>
</dbReference>
<dbReference type="CDD" id="cd12416">
    <property type="entry name" value="RRM4_RBM28_like"/>
    <property type="match status" value="1"/>
</dbReference>
<comment type="subcellular location">
    <subcellularLocation>
        <location evidence="1">Nucleus</location>
    </subcellularLocation>
</comment>
<dbReference type="OrthoDB" id="3945418at2759"/>
<keyword evidence="2" id="KW-0677">Repeat</keyword>
<keyword evidence="8" id="KW-1185">Reference proteome</keyword>
<dbReference type="InterPro" id="IPR035979">
    <property type="entry name" value="RBD_domain_sf"/>
</dbReference>
<dbReference type="SUPFAM" id="SSF54928">
    <property type="entry name" value="RNA-binding domain, RBD"/>
    <property type="match status" value="2"/>
</dbReference>
<evidence type="ECO:0000256" key="1">
    <source>
        <dbReference type="ARBA" id="ARBA00004123"/>
    </source>
</evidence>
<dbReference type="AlphaFoldDB" id="A0A8S9ZPR3"/>
<dbReference type="PANTHER" id="PTHR48039:SF5">
    <property type="entry name" value="RNA-BINDING PROTEIN 28"/>
    <property type="match status" value="1"/>
</dbReference>
<gene>
    <name evidence="7" type="ORF">Mgra_00004976</name>
</gene>
<dbReference type="GO" id="GO:0005730">
    <property type="term" value="C:nucleolus"/>
    <property type="evidence" value="ECO:0007669"/>
    <property type="project" value="TreeGrafter"/>
</dbReference>
<dbReference type="Gene3D" id="3.30.70.330">
    <property type="match status" value="2"/>
</dbReference>
<proteinExistence type="predicted"/>
<dbReference type="InterPro" id="IPR000504">
    <property type="entry name" value="RRM_dom"/>
</dbReference>
<feature type="domain" description="RRM" evidence="6">
    <location>
        <begin position="13"/>
        <end position="102"/>
    </location>
</feature>
<evidence type="ECO:0000256" key="2">
    <source>
        <dbReference type="ARBA" id="ARBA00022737"/>
    </source>
</evidence>
<dbReference type="FunFam" id="3.30.70.330:FF:000182">
    <property type="entry name" value="RNA-binding motif protein 28"/>
    <property type="match status" value="1"/>
</dbReference>
<reference evidence="7" key="1">
    <citation type="journal article" date="2020" name="Ecol. Evol.">
        <title>Genome structure and content of the rice root-knot nematode (Meloidogyne graminicola).</title>
        <authorList>
            <person name="Phan N.T."/>
            <person name="Danchin E.G.J."/>
            <person name="Klopp C."/>
            <person name="Perfus-Barbeoch L."/>
            <person name="Kozlowski D.K."/>
            <person name="Koutsovoulos G.D."/>
            <person name="Lopez-Roques C."/>
            <person name="Bouchez O."/>
            <person name="Zahm M."/>
            <person name="Besnard G."/>
            <person name="Bellafiore S."/>
        </authorList>
    </citation>
    <scope>NUCLEOTIDE SEQUENCE</scope>
    <source>
        <strain evidence="7">VN-18</strain>
    </source>
</reference>
<evidence type="ECO:0000313" key="8">
    <source>
        <dbReference type="Proteomes" id="UP000605970"/>
    </source>
</evidence>
<keyword evidence="4" id="KW-0539">Nucleus</keyword>
<dbReference type="SMART" id="SM00360">
    <property type="entry name" value="RRM"/>
    <property type="match status" value="2"/>
</dbReference>
<evidence type="ECO:0000256" key="4">
    <source>
        <dbReference type="ARBA" id="ARBA00023242"/>
    </source>
</evidence>
<dbReference type="InterPro" id="IPR051945">
    <property type="entry name" value="RRM_MRD1_RNA_proc_ribogen"/>
</dbReference>